<dbReference type="Gramene" id="KQK08185">
    <property type="protein sequence ID" value="KQK08185"/>
    <property type="gene ID" value="BRADI_2g40166v3"/>
</dbReference>
<evidence type="ECO:0000256" key="1">
    <source>
        <dbReference type="SAM" id="MobiDB-lite"/>
    </source>
</evidence>
<keyword evidence="4" id="KW-1185">Reference proteome</keyword>
<feature type="compositionally biased region" description="Basic and acidic residues" evidence="1">
    <location>
        <begin position="122"/>
        <end position="131"/>
    </location>
</feature>
<evidence type="ECO:0000313" key="3">
    <source>
        <dbReference type="EnsemblPlants" id="KQK08185"/>
    </source>
</evidence>
<feature type="region of interest" description="Disordered" evidence="1">
    <location>
        <begin position="93"/>
        <end position="131"/>
    </location>
</feature>
<reference evidence="2" key="2">
    <citation type="submission" date="2017-06" db="EMBL/GenBank/DDBJ databases">
        <title>WGS assembly of Brachypodium distachyon.</title>
        <authorList>
            <consortium name="The International Brachypodium Initiative"/>
            <person name="Lucas S."/>
            <person name="Harmon-Smith M."/>
            <person name="Lail K."/>
            <person name="Tice H."/>
            <person name="Grimwood J."/>
            <person name="Bruce D."/>
            <person name="Barry K."/>
            <person name="Shu S."/>
            <person name="Lindquist E."/>
            <person name="Wang M."/>
            <person name="Pitluck S."/>
            <person name="Vogel J.P."/>
            <person name="Garvin D.F."/>
            <person name="Mockler T.C."/>
            <person name="Schmutz J."/>
            <person name="Rokhsar D."/>
            <person name="Bevan M.W."/>
        </authorList>
    </citation>
    <scope>NUCLEOTIDE SEQUENCE</scope>
    <source>
        <strain evidence="2">Bd21</strain>
    </source>
</reference>
<gene>
    <name evidence="2" type="ORF">BRADI_2g40166v3</name>
</gene>
<dbReference type="Proteomes" id="UP000008810">
    <property type="component" value="Chromosome 2"/>
</dbReference>
<dbReference type="EnsemblPlants" id="KQK08186">
    <property type="protein sequence ID" value="KQK08186"/>
    <property type="gene ID" value="BRADI_2g40166v3"/>
</dbReference>
<evidence type="ECO:0000313" key="4">
    <source>
        <dbReference type="Proteomes" id="UP000008810"/>
    </source>
</evidence>
<reference evidence="3" key="3">
    <citation type="submission" date="2018-08" db="UniProtKB">
        <authorList>
            <consortium name="EnsemblPlants"/>
        </authorList>
    </citation>
    <scope>IDENTIFICATION</scope>
    <source>
        <strain evidence="3">cv. Bd21</strain>
    </source>
</reference>
<organism evidence="2">
    <name type="scientific">Brachypodium distachyon</name>
    <name type="common">Purple false brome</name>
    <name type="synonym">Trachynia distachya</name>
    <dbReference type="NCBI Taxonomy" id="15368"/>
    <lineage>
        <taxon>Eukaryota</taxon>
        <taxon>Viridiplantae</taxon>
        <taxon>Streptophyta</taxon>
        <taxon>Embryophyta</taxon>
        <taxon>Tracheophyta</taxon>
        <taxon>Spermatophyta</taxon>
        <taxon>Magnoliopsida</taxon>
        <taxon>Liliopsida</taxon>
        <taxon>Poales</taxon>
        <taxon>Poaceae</taxon>
        <taxon>BOP clade</taxon>
        <taxon>Pooideae</taxon>
        <taxon>Stipodae</taxon>
        <taxon>Brachypodieae</taxon>
        <taxon>Brachypodium</taxon>
    </lineage>
</organism>
<dbReference type="EMBL" id="CM000881">
    <property type="protein sequence ID" value="KQK08185.1"/>
    <property type="molecule type" value="Genomic_DNA"/>
</dbReference>
<dbReference type="EnsemblPlants" id="KQK08185">
    <property type="protein sequence ID" value="KQK08185"/>
    <property type="gene ID" value="BRADI_2g40166v3"/>
</dbReference>
<dbReference type="EMBL" id="CM000881">
    <property type="protein sequence ID" value="KQK08186.1"/>
    <property type="molecule type" value="Genomic_DNA"/>
</dbReference>
<dbReference type="EMBL" id="CM000881">
    <property type="protein sequence ID" value="KQK08187.1"/>
    <property type="molecule type" value="Genomic_DNA"/>
</dbReference>
<dbReference type="Gramene" id="PNT72146">
    <property type="protein sequence ID" value="PNT72146"/>
    <property type="gene ID" value="BRADI_2g40166v3"/>
</dbReference>
<dbReference type="Gramene" id="KQK08187">
    <property type="protein sequence ID" value="KQK08187"/>
    <property type="gene ID" value="BRADI_2g40166v3"/>
</dbReference>
<dbReference type="EMBL" id="CM000881">
    <property type="protein sequence ID" value="PNT72146.1"/>
    <property type="molecule type" value="Genomic_DNA"/>
</dbReference>
<protein>
    <submittedName>
        <fullName evidence="2 3">Uncharacterized protein</fullName>
    </submittedName>
</protein>
<reference evidence="2 3" key="1">
    <citation type="journal article" date="2010" name="Nature">
        <title>Genome sequencing and analysis of the model grass Brachypodium distachyon.</title>
        <authorList>
            <consortium name="International Brachypodium Initiative"/>
        </authorList>
    </citation>
    <scope>NUCLEOTIDE SEQUENCE [LARGE SCALE GENOMIC DNA]</scope>
    <source>
        <strain evidence="2 3">Bd21</strain>
    </source>
</reference>
<dbReference type="Gramene" id="KQK08186">
    <property type="protein sequence ID" value="KQK08186"/>
    <property type="gene ID" value="BRADI_2g40166v3"/>
</dbReference>
<name>A0A0Q3R3V7_BRADI</name>
<dbReference type="InParanoid" id="A0A0Q3R3V7"/>
<sequence length="131" mass="14605">MASGGLAGTGASRQAACCRRGHSLRRRTARPGLLELNRRWTRSRSSAAGARLERAVLDGAAVAEAQGRAHRVLRRRQVPPRCPLPQQLLPAMEPRWQRAPGEAKRGRRWRPATPPSRTDCSSLREEVRQRS</sequence>
<evidence type="ECO:0000313" key="2">
    <source>
        <dbReference type="EMBL" id="KQK08186.1"/>
    </source>
</evidence>
<dbReference type="EnsemblPlants" id="KQK08187">
    <property type="protein sequence ID" value="KQK08187"/>
    <property type="gene ID" value="BRADI_2g40166v3"/>
</dbReference>
<feature type="region of interest" description="Disordered" evidence="1">
    <location>
        <begin position="1"/>
        <end position="23"/>
    </location>
</feature>
<dbReference type="EnsemblPlants" id="PNT72146">
    <property type="protein sequence ID" value="PNT72146"/>
    <property type="gene ID" value="BRADI_2g40166v3"/>
</dbReference>
<proteinExistence type="predicted"/>
<dbReference type="AlphaFoldDB" id="A0A0Q3R3V7"/>
<accession>A0A0Q3R3V7</accession>